<evidence type="ECO:0000256" key="2">
    <source>
        <dbReference type="SAM" id="Phobius"/>
    </source>
</evidence>
<organism evidence="3 4">
    <name type="scientific">Entomortierella parvispora</name>
    <dbReference type="NCBI Taxonomy" id="205924"/>
    <lineage>
        <taxon>Eukaryota</taxon>
        <taxon>Fungi</taxon>
        <taxon>Fungi incertae sedis</taxon>
        <taxon>Mucoromycota</taxon>
        <taxon>Mortierellomycotina</taxon>
        <taxon>Mortierellomycetes</taxon>
        <taxon>Mortierellales</taxon>
        <taxon>Mortierellaceae</taxon>
        <taxon>Entomortierella</taxon>
    </lineage>
</organism>
<evidence type="ECO:0000256" key="1">
    <source>
        <dbReference type="SAM" id="MobiDB-lite"/>
    </source>
</evidence>
<dbReference type="Pfam" id="PF12505">
    <property type="entry name" value="DUF3712"/>
    <property type="match status" value="1"/>
</dbReference>
<name>A0A9P3H6X0_9FUNG</name>
<feature type="compositionally biased region" description="Low complexity" evidence="1">
    <location>
        <begin position="966"/>
        <end position="991"/>
    </location>
</feature>
<sequence>MSNHKPPSDKLVQSRASSSYDPYSSTILDLDTDDEKIIRRHALKQFYGSEGTAASSFLTEKNGKKGDKNLDSDRPPSPMTAASSIALEPEQHPSSSNKKPMSKPLPKPVLFIQDELQRRRHLSPKSRLVGFGCCCCCVVAILLAVIGIPVFYLVCLPRMVQSTIQSSQVHWDQILFEPPPSLSSNIMTSKRAESSIFSMKFDGKVEKAGFFPAVIEFPDPITVYWRKSELGQLTGLKVLEVTIGGRGTIQEDRTQLEIWDRDLFSGFAKNLTAASGTAQDVDWSISTRATVWIMGFIRIPNVELHKDVPIPGMNGLQDIKVASFDLPGDIPSNSTGNGGVLMAMSLFLNNPSPFGLALGAVTFDLMFQGTLIGQAITVSTETNTATLHGSGMSSSSPLMLEGSLYRQTNQTDLDNLSTLMSNYLAGKISNITARPVTRGSTDLSGGVTPDSWFYDDIMALTLNIPLQSPTTQNVLRDVQITDLGFVFSQASAFAPTIQSKSMSGAFKLPFNISTQVQSVRNTMALATSQGTLLGDLKELAPSVASSRAPGVIAFSLAPSRLTIVNEQAKADFEAFLVDLTSKAEVPFSITGLSNATMNTALGPLMLLNLPFNSAVSIKAFGLNSPGQMSDAVVFSNAIVSGGTEDHLIITGTASFMNPSALSVITDAGIMLMVLDRNTNQVLGELSVGSLNIVPGLNVIQTQFLFHPMDPNIRDMFLSQSLAGGSTGLGSYSTPSIPIRIIGSGSPFAPFAMGPPLAGSNPELEKALSQVALSGSIAGLKPSTLITWGQLTSTIGGAGSGLLTTLSFQFHNPFVTELVITGISSQIIWRGNLFGAVSDSASINSVPANGIASSSTSMPVQHPPGLDGLSMTGQFDTANPGVALGASAGALVAFDLDNVIQVRIGGPVGYAATVKYRQTVNLMTKVNVPPPAALEAPPPPPPPPPAIVAPSPPPPPPATVAPPAQKPAPTSVLSSAPVPAPAPIAGAAAVPVTDRTGSHPSTPPTSAPSPGSH</sequence>
<keyword evidence="4" id="KW-1185">Reference proteome</keyword>
<feature type="compositionally biased region" description="Low complexity" evidence="1">
    <location>
        <begin position="93"/>
        <end position="104"/>
    </location>
</feature>
<dbReference type="OrthoDB" id="10039566at2759"/>
<dbReference type="Proteomes" id="UP000827284">
    <property type="component" value="Unassembled WGS sequence"/>
</dbReference>
<dbReference type="AlphaFoldDB" id="A0A9P3H6X0"/>
<evidence type="ECO:0000313" key="4">
    <source>
        <dbReference type="Proteomes" id="UP000827284"/>
    </source>
</evidence>
<evidence type="ECO:0008006" key="5">
    <source>
        <dbReference type="Google" id="ProtNLM"/>
    </source>
</evidence>
<feature type="compositionally biased region" description="Pro residues" evidence="1">
    <location>
        <begin position="932"/>
        <end position="965"/>
    </location>
</feature>
<feature type="region of interest" description="Disordered" evidence="1">
    <location>
        <begin position="932"/>
        <end position="1012"/>
    </location>
</feature>
<feature type="compositionally biased region" description="Basic and acidic residues" evidence="1">
    <location>
        <begin position="61"/>
        <end position="74"/>
    </location>
</feature>
<feature type="region of interest" description="Disordered" evidence="1">
    <location>
        <begin position="57"/>
        <end position="105"/>
    </location>
</feature>
<comment type="caution">
    <text evidence="3">The sequence shown here is derived from an EMBL/GenBank/DDBJ whole genome shotgun (WGS) entry which is preliminary data.</text>
</comment>
<dbReference type="PANTHER" id="PTHR35895:SF1">
    <property type="entry name" value="LIPID-BINDING SERUM GLYCOPROTEIN C-TERMINAL DOMAIN-CONTAINING PROTEIN"/>
    <property type="match status" value="1"/>
</dbReference>
<accession>A0A9P3H6X0</accession>
<dbReference type="PANTHER" id="PTHR35895">
    <property type="entry name" value="CHROMOSOME 16, WHOLE GENOME SHOTGUN SEQUENCE"/>
    <property type="match status" value="1"/>
</dbReference>
<dbReference type="GO" id="GO:0000329">
    <property type="term" value="C:fungal-type vacuole membrane"/>
    <property type="evidence" value="ECO:0007669"/>
    <property type="project" value="InterPro"/>
</dbReference>
<feature type="region of interest" description="Disordered" evidence="1">
    <location>
        <begin position="1"/>
        <end position="31"/>
    </location>
</feature>
<dbReference type="InterPro" id="IPR046368">
    <property type="entry name" value="Tag1"/>
</dbReference>
<feature type="transmembrane region" description="Helical" evidence="2">
    <location>
        <begin position="128"/>
        <end position="154"/>
    </location>
</feature>
<dbReference type="EMBL" id="BQFW01000005">
    <property type="protein sequence ID" value="GJJ71235.1"/>
    <property type="molecule type" value="Genomic_DNA"/>
</dbReference>
<proteinExistence type="predicted"/>
<keyword evidence="2" id="KW-1133">Transmembrane helix</keyword>
<gene>
    <name evidence="3" type="ORF">EMPS_03585</name>
</gene>
<dbReference type="InterPro" id="IPR022185">
    <property type="entry name" value="DUF3712"/>
</dbReference>
<feature type="compositionally biased region" description="Low complexity" evidence="1">
    <location>
        <begin position="14"/>
        <end position="25"/>
    </location>
</feature>
<evidence type="ECO:0000313" key="3">
    <source>
        <dbReference type="EMBL" id="GJJ71235.1"/>
    </source>
</evidence>
<keyword evidence="2" id="KW-0812">Transmembrane</keyword>
<reference evidence="3" key="1">
    <citation type="submission" date="2021-11" db="EMBL/GenBank/DDBJ databases">
        <authorList>
            <person name="Herlambang A."/>
            <person name="Guo Y."/>
            <person name="Takashima Y."/>
            <person name="Nishizawa T."/>
        </authorList>
    </citation>
    <scope>NUCLEOTIDE SEQUENCE</scope>
    <source>
        <strain evidence="3">E1425</strain>
    </source>
</reference>
<reference evidence="3" key="2">
    <citation type="journal article" date="2022" name="Microbiol. Resour. Announc.">
        <title>Whole-Genome Sequence of Entomortierella parvispora E1425, a Mucoromycotan Fungus Associated with Burkholderiaceae-Related Endosymbiotic Bacteria.</title>
        <authorList>
            <person name="Herlambang A."/>
            <person name="Guo Y."/>
            <person name="Takashima Y."/>
            <person name="Narisawa K."/>
            <person name="Ohta H."/>
            <person name="Nishizawa T."/>
        </authorList>
    </citation>
    <scope>NUCLEOTIDE SEQUENCE</scope>
    <source>
        <strain evidence="3">E1425</strain>
    </source>
</reference>
<protein>
    <recommendedName>
        <fullName evidence="5">Pre-rRNA processing protein</fullName>
    </recommendedName>
</protein>
<keyword evidence="2" id="KW-0472">Membrane</keyword>